<comment type="caution">
    <text evidence="1">The sequence shown here is derived from an EMBL/GenBank/DDBJ whole genome shotgun (WGS) entry which is preliminary data.</text>
</comment>
<dbReference type="SUPFAM" id="SSF56784">
    <property type="entry name" value="HAD-like"/>
    <property type="match status" value="1"/>
</dbReference>
<dbReference type="InterPro" id="IPR041492">
    <property type="entry name" value="HAD_2"/>
</dbReference>
<dbReference type="InterPro" id="IPR006439">
    <property type="entry name" value="HAD-SF_hydro_IA"/>
</dbReference>
<dbReference type="Pfam" id="PF13419">
    <property type="entry name" value="HAD_2"/>
    <property type="match status" value="1"/>
</dbReference>
<dbReference type="InterPro" id="IPR023214">
    <property type="entry name" value="HAD_sf"/>
</dbReference>
<evidence type="ECO:0000313" key="2">
    <source>
        <dbReference type="Proteomes" id="UP000789325"/>
    </source>
</evidence>
<dbReference type="NCBIfam" id="TIGR01549">
    <property type="entry name" value="HAD-SF-IA-v1"/>
    <property type="match status" value="1"/>
</dbReference>
<dbReference type="GO" id="GO:0008967">
    <property type="term" value="F:phosphoglycolate phosphatase activity"/>
    <property type="evidence" value="ECO:0007669"/>
    <property type="project" value="TreeGrafter"/>
</dbReference>
<dbReference type="InterPro" id="IPR023198">
    <property type="entry name" value="PGP-like_dom2"/>
</dbReference>
<dbReference type="GO" id="GO:0006281">
    <property type="term" value="P:DNA repair"/>
    <property type="evidence" value="ECO:0007669"/>
    <property type="project" value="TreeGrafter"/>
</dbReference>
<dbReference type="PANTHER" id="PTHR43434:SF1">
    <property type="entry name" value="PHOSPHOGLYCOLATE PHOSPHATASE"/>
    <property type="match status" value="1"/>
</dbReference>
<protein>
    <submittedName>
        <fullName evidence="1">HAD family hydrolase</fullName>
    </submittedName>
</protein>
<dbReference type="GO" id="GO:0005829">
    <property type="term" value="C:cytosol"/>
    <property type="evidence" value="ECO:0007669"/>
    <property type="project" value="TreeGrafter"/>
</dbReference>
<evidence type="ECO:0000313" key="1">
    <source>
        <dbReference type="EMBL" id="HJH44467.1"/>
    </source>
</evidence>
<dbReference type="InterPro" id="IPR036412">
    <property type="entry name" value="HAD-like_sf"/>
</dbReference>
<dbReference type="PANTHER" id="PTHR43434">
    <property type="entry name" value="PHOSPHOGLYCOLATE PHOSPHATASE"/>
    <property type="match status" value="1"/>
</dbReference>
<dbReference type="SFLD" id="SFLDS00003">
    <property type="entry name" value="Haloacid_Dehalogenase"/>
    <property type="match status" value="1"/>
</dbReference>
<accession>A0A9D2VM29</accession>
<dbReference type="Gene3D" id="3.40.50.1000">
    <property type="entry name" value="HAD superfamily/HAD-like"/>
    <property type="match status" value="1"/>
</dbReference>
<keyword evidence="1" id="KW-0378">Hydrolase</keyword>
<name>A0A9D2VM29_9ACTN</name>
<dbReference type="Gene3D" id="1.10.150.240">
    <property type="entry name" value="Putative phosphatase, domain 2"/>
    <property type="match status" value="1"/>
</dbReference>
<gene>
    <name evidence="1" type="ORF">K8V16_11830</name>
</gene>
<reference evidence="1" key="1">
    <citation type="journal article" date="2021" name="PeerJ">
        <title>Extensive microbial diversity within the chicken gut microbiome revealed by metagenomics and culture.</title>
        <authorList>
            <person name="Gilroy R."/>
            <person name="Ravi A."/>
            <person name="Getino M."/>
            <person name="Pursley I."/>
            <person name="Horton D.L."/>
            <person name="Alikhan N.F."/>
            <person name="Baker D."/>
            <person name="Gharbi K."/>
            <person name="Hall N."/>
            <person name="Watson M."/>
            <person name="Adriaenssens E.M."/>
            <person name="Foster-Nyarko E."/>
            <person name="Jarju S."/>
            <person name="Secka A."/>
            <person name="Antonio M."/>
            <person name="Oren A."/>
            <person name="Chaudhuri R.R."/>
            <person name="La Ragione R."/>
            <person name="Hildebrand F."/>
            <person name="Pallen M.J."/>
        </authorList>
    </citation>
    <scope>NUCLEOTIDE SEQUENCE</scope>
    <source>
        <strain evidence="1">USAMLcec12-2067</strain>
    </source>
</reference>
<organism evidence="1 2">
    <name type="scientific">Rubneribacter badeniensis</name>
    <dbReference type="NCBI Taxonomy" id="2070688"/>
    <lineage>
        <taxon>Bacteria</taxon>
        <taxon>Bacillati</taxon>
        <taxon>Actinomycetota</taxon>
        <taxon>Coriobacteriia</taxon>
        <taxon>Eggerthellales</taxon>
        <taxon>Eggerthellaceae</taxon>
        <taxon>Rubneribacter</taxon>
    </lineage>
</organism>
<dbReference type="SFLD" id="SFLDG01129">
    <property type="entry name" value="C1.5:_HAD__Beta-PGM__Phosphata"/>
    <property type="match status" value="1"/>
</dbReference>
<dbReference type="Proteomes" id="UP000789325">
    <property type="component" value="Unassembled WGS sequence"/>
</dbReference>
<dbReference type="AlphaFoldDB" id="A0A9D2VM29"/>
<dbReference type="InterPro" id="IPR050155">
    <property type="entry name" value="HAD-like_hydrolase_sf"/>
</dbReference>
<dbReference type="EMBL" id="DYZL01000240">
    <property type="protein sequence ID" value="HJH44467.1"/>
    <property type="molecule type" value="Genomic_DNA"/>
</dbReference>
<proteinExistence type="predicted"/>
<sequence length="228" mass="24833">MDNNAAMREQASKKPCLDTFIFDLDGTLLDTLPDLVELTNATLRECGWPERTPQEVLSFVGNGVKALMYQAVPEGANSEDVESALRRWKALYPAYGYRLTKAYDGIPETIAELKRRGAKLAVLSNKFDGAVHEVVDAYLPDLFAIAHGECADIPRKPNPAGLLRTIRELGSSPSRTAYVGDSTGDVTVSRNAGVFSIAVAWGYHTEGRLLEAAPDAIVHHASELLEFA</sequence>
<reference evidence="1" key="2">
    <citation type="submission" date="2021-09" db="EMBL/GenBank/DDBJ databases">
        <authorList>
            <person name="Gilroy R."/>
        </authorList>
    </citation>
    <scope>NUCLEOTIDE SEQUENCE</scope>
    <source>
        <strain evidence="1">USAMLcec12-2067</strain>
    </source>
</reference>